<dbReference type="GO" id="GO:0006446">
    <property type="term" value="P:regulation of translational initiation"/>
    <property type="evidence" value="ECO:0007669"/>
    <property type="project" value="TreeGrafter"/>
</dbReference>
<accession>A0A136WFS3</accession>
<dbReference type="InterPro" id="IPR020568">
    <property type="entry name" value="Ribosomal_Su5_D2-typ_SF"/>
</dbReference>
<dbReference type="Pfam" id="PF01205">
    <property type="entry name" value="Impact_N"/>
    <property type="match status" value="1"/>
</dbReference>
<sequence>MLNQYKTILREAEGEIIEKKSRFIATVRPIKSEDEAKQFIEEMKKKYWNATHNVFAYQFGEHNELQRFSDDGEPQGTAGMPVLNVLKGEEVKNTVIVVTRYFGGTLLGTGGLVRAYGRAAKEGLLAAGIVELILYARYEIIAEYTESGKVQYEIMQEGHVLFDTQYSDKVVYTVFVKAEETNAFEKKMLDIFRGNAPFKKQGEQYGAWQEGEISFLEK</sequence>
<evidence type="ECO:0000256" key="1">
    <source>
        <dbReference type="ARBA" id="ARBA00007665"/>
    </source>
</evidence>
<dbReference type="InterPro" id="IPR023582">
    <property type="entry name" value="Impact"/>
</dbReference>
<feature type="domain" description="Impact N-terminal" evidence="2">
    <location>
        <begin position="19"/>
        <end position="123"/>
    </location>
</feature>
<evidence type="ECO:0000313" key="4">
    <source>
        <dbReference type="EMBL" id="KXL53406.1"/>
    </source>
</evidence>
<dbReference type="Proteomes" id="UP000070539">
    <property type="component" value="Unassembled WGS sequence"/>
</dbReference>
<protein>
    <submittedName>
        <fullName evidence="4">IMPACT family member YigZ</fullName>
    </submittedName>
</protein>
<dbReference type="GO" id="GO:0005737">
    <property type="term" value="C:cytoplasm"/>
    <property type="evidence" value="ECO:0007669"/>
    <property type="project" value="TreeGrafter"/>
</dbReference>
<dbReference type="PATRIC" id="fig|36847.3.peg.1595"/>
<evidence type="ECO:0000313" key="5">
    <source>
        <dbReference type="Proteomes" id="UP000070539"/>
    </source>
</evidence>
<dbReference type="InterPro" id="IPR015269">
    <property type="entry name" value="UPF0029_Impact_C"/>
</dbReference>
<organism evidence="4 5">
    <name type="scientific">Anaerotignum neopropionicum</name>
    <dbReference type="NCBI Taxonomy" id="36847"/>
    <lineage>
        <taxon>Bacteria</taxon>
        <taxon>Bacillati</taxon>
        <taxon>Bacillota</taxon>
        <taxon>Clostridia</taxon>
        <taxon>Lachnospirales</taxon>
        <taxon>Anaerotignaceae</taxon>
        <taxon>Anaerotignum</taxon>
    </lineage>
</organism>
<dbReference type="STRING" id="36847.CLNEO_13770"/>
<keyword evidence="5" id="KW-1185">Reference proteome</keyword>
<dbReference type="InterPro" id="IPR015796">
    <property type="entry name" value="Impact_YigZ-like"/>
</dbReference>
<dbReference type="InterPro" id="IPR035647">
    <property type="entry name" value="EFG_III/V"/>
</dbReference>
<evidence type="ECO:0000259" key="2">
    <source>
        <dbReference type="Pfam" id="PF01205"/>
    </source>
</evidence>
<comment type="similarity">
    <text evidence="1">Belongs to the IMPACT family.</text>
</comment>
<dbReference type="InterPro" id="IPR036956">
    <property type="entry name" value="Impact_N_sf"/>
</dbReference>
<proteinExistence type="inferred from homology"/>
<dbReference type="NCBIfam" id="TIGR00257">
    <property type="entry name" value="IMPACT_YIGZ"/>
    <property type="match status" value="1"/>
</dbReference>
<dbReference type="InterPro" id="IPR020569">
    <property type="entry name" value="UPF0029_Impact_CS"/>
</dbReference>
<comment type="caution">
    <text evidence="4">The sequence shown here is derived from an EMBL/GenBank/DDBJ whole genome shotgun (WGS) entry which is preliminary data.</text>
</comment>
<gene>
    <name evidence="4" type="primary">yigZ</name>
    <name evidence="4" type="ORF">CLNEO_13770</name>
</gene>
<dbReference type="AlphaFoldDB" id="A0A136WFS3"/>
<dbReference type="Gene3D" id="3.30.70.240">
    <property type="match status" value="1"/>
</dbReference>
<dbReference type="RefSeq" id="WP_066086435.1">
    <property type="nucleotide sequence ID" value="NZ_LRVM01000003.1"/>
</dbReference>
<dbReference type="SUPFAM" id="SSF54211">
    <property type="entry name" value="Ribosomal protein S5 domain 2-like"/>
    <property type="match status" value="1"/>
</dbReference>
<dbReference type="EMBL" id="LRVM01000003">
    <property type="protein sequence ID" value="KXL53406.1"/>
    <property type="molecule type" value="Genomic_DNA"/>
</dbReference>
<dbReference type="InterPro" id="IPR001498">
    <property type="entry name" value="Impact_N"/>
</dbReference>
<evidence type="ECO:0000259" key="3">
    <source>
        <dbReference type="Pfam" id="PF09186"/>
    </source>
</evidence>
<dbReference type="SUPFAM" id="SSF54980">
    <property type="entry name" value="EF-G C-terminal domain-like"/>
    <property type="match status" value="1"/>
</dbReference>
<dbReference type="Pfam" id="PF09186">
    <property type="entry name" value="DUF1949"/>
    <property type="match status" value="1"/>
</dbReference>
<name>A0A136WFS3_9FIRM</name>
<reference evidence="4 5" key="1">
    <citation type="submission" date="2016-01" db="EMBL/GenBank/DDBJ databases">
        <title>Genome sequence of Clostridium neopropionicum X4, DSM-3847.</title>
        <authorList>
            <person name="Poehlein A."/>
            <person name="Beck M.H."/>
            <person name="Bengelsdorf F.R."/>
            <person name="Daniel R."/>
            <person name="Duerre P."/>
        </authorList>
    </citation>
    <scope>NUCLEOTIDE SEQUENCE [LARGE SCALE GENOMIC DNA]</scope>
    <source>
        <strain evidence="4 5">DSM-3847</strain>
    </source>
</reference>
<dbReference type="Gene3D" id="3.30.230.30">
    <property type="entry name" value="Impact, N-terminal domain"/>
    <property type="match status" value="1"/>
</dbReference>
<dbReference type="PANTHER" id="PTHR16301:SF20">
    <property type="entry name" value="IMPACT FAMILY MEMBER YIGZ"/>
    <property type="match status" value="1"/>
</dbReference>
<dbReference type="OrthoDB" id="9813771at2"/>
<dbReference type="PROSITE" id="PS00910">
    <property type="entry name" value="UPF0029"/>
    <property type="match status" value="1"/>
</dbReference>
<feature type="domain" description="UPF0029" evidence="3">
    <location>
        <begin position="141"/>
        <end position="195"/>
    </location>
</feature>
<dbReference type="PANTHER" id="PTHR16301">
    <property type="entry name" value="IMPACT-RELATED"/>
    <property type="match status" value="1"/>
</dbReference>